<name>A0A0Q2UNQ4_9EURY</name>
<evidence type="ECO:0000313" key="1">
    <source>
        <dbReference type="EMBL" id="ASJ12862.1"/>
    </source>
</evidence>
<gene>
    <name evidence="1" type="ORF">A3L14_08180</name>
    <name evidence="2" type="ORF">AMR53_06940</name>
    <name evidence="3" type="ORF">SAMN05216170_0309</name>
</gene>
<dbReference type="PATRIC" id="fig|277988.4.peg.1463"/>
<dbReference type="Pfam" id="PF03192">
    <property type="entry name" value="DUF257"/>
    <property type="match status" value="1"/>
</dbReference>
<dbReference type="Gene3D" id="3.40.50.11570">
    <property type="entry name" value="Protein of unknown function DUF257"/>
    <property type="match status" value="1"/>
</dbReference>
<evidence type="ECO:0000313" key="4">
    <source>
        <dbReference type="Proteomes" id="UP000051862"/>
    </source>
</evidence>
<protein>
    <recommendedName>
        <fullName evidence="7">RecA-superfamily ATPase, KaiC/GvpD/RAD55 family</fullName>
    </recommendedName>
</protein>
<evidence type="ECO:0000313" key="2">
    <source>
        <dbReference type="EMBL" id="KQH82328.1"/>
    </source>
</evidence>
<organism evidence="2 4">
    <name type="scientific">Thermococcus thioreducens</name>
    <dbReference type="NCBI Taxonomy" id="277988"/>
    <lineage>
        <taxon>Archaea</taxon>
        <taxon>Methanobacteriati</taxon>
        <taxon>Methanobacteriota</taxon>
        <taxon>Thermococci</taxon>
        <taxon>Thermococcales</taxon>
        <taxon>Thermococcaceae</taxon>
        <taxon>Thermococcus</taxon>
    </lineage>
</organism>
<dbReference type="KEGG" id="ttd:A3L14_08180"/>
<sequence>MGEFLENLVFDYADMIRPGELVLVEYTSREPVYLLFQVITEYARSRGVPVIVVDILDGFHVMKSQLTFAGLDTSSLNEIPVLKVGGKIDTGKVLSRVKETAEIAVFKRQLMKGLRRIHDEFGEAPFIRVVVGTSELLQLLERDPAKMEEFFAGITRPLVGNPYSRGVVFINRKRVSRRGLKEVEEISTRVLETRIDCGKLTIRVVKSIYFEEYGAEIQLDPCALRERLTSGGE</sequence>
<reference evidence="3" key="4">
    <citation type="submission" date="2016-10" db="EMBL/GenBank/DDBJ databases">
        <authorList>
            <person name="de Groot N.N."/>
        </authorList>
    </citation>
    <scope>NUCLEOTIDE SEQUENCE [LARGE SCALE GENOMIC DNA]</scope>
    <source>
        <strain evidence="3">OGL-20</strain>
    </source>
</reference>
<dbReference type="EMBL" id="CP015105">
    <property type="protein sequence ID" value="ASJ12862.1"/>
    <property type="molecule type" value="Genomic_DNA"/>
</dbReference>
<dbReference type="AlphaFoldDB" id="A0A0Q2UNQ4"/>
<reference evidence="2 4" key="1">
    <citation type="submission" date="2015-08" db="EMBL/GenBank/DDBJ databases">
        <title>Thermococcus thioreducens DSM 14981 genome sequencing.</title>
        <authorList>
            <person name="Hong S.-J."/>
            <person name="Kim M.-C."/>
            <person name="Shin J.-H."/>
        </authorList>
    </citation>
    <scope>NUCLEOTIDE SEQUENCE [LARGE SCALE GENOMIC DNA]</scope>
    <source>
        <strain evidence="2 4">DSM 14981</strain>
    </source>
</reference>
<keyword evidence="6" id="KW-1185">Reference proteome</keyword>
<dbReference type="Proteomes" id="UP000250136">
    <property type="component" value="Chromosome"/>
</dbReference>
<evidence type="ECO:0008006" key="7">
    <source>
        <dbReference type="Google" id="ProtNLM"/>
    </source>
</evidence>
<reference evidence="5" key="3">
    <citation type="submission" date="2016-10" db="EMBL/GenBank/DDBJ databases">
        <authorList>
            <person name="Varghese N."/>
            <person name="Submissions S."/>
        </authorList>
    </citation>
    <scope>NUCLEOTIDE SEQUENCE [LARGE SCALE GENOMIC DNA]</scope>
    <source>
        <strain evidence="5">OGL-20</strain>
    </source>
</reference>
<dbReference type="Proteomes" id="UP000182125">
    <property type="component" value="Unassembled WGS sequence"/>
</dbReference>
<evidence type="ECO:0000313" key="6">
    <source>
        <dbReference type="Proteomes" id="UP000250136"/>
    </source>
</evidence>
<evidence type="ECO:0000313" key="5">
    <source>
        <dbReference type="Proteomes" id="UP000182125"/>
    </source>
</evidence>
<proteinExistence type="predicted"/>
<dbReference type="STRING" id="277988.SAMN05216170_0309"/>
<evidence type="ECO:0000313" key="3">
    <source>
        <dbReference type="EMBL" id="SEV84175.1"/>
    </source>
</evidence>
<reference evidence="1 6" key="2">
    <citation type="submission" date="2016-04" db="EMBL/GenBank/DDBJ databases">
        <title>Complete genome sequence of Thermococcus thioreducens type strain OGL-20P.</title>
        <authorList>
            <person name="Oger P.M."/>
        </authorList>
    </citation>
    <scope>NUCLEOTIDE SEQUENCE [LARGE SCALE GENOMIC DNA]</scope>
    <source>
        <strain evidence="1 6">OGL-20P</strain>
    </source>
</reference>
<dbReference type="Proteomes" id="UP000051862">
    <property type="component" value="Unassembled WGS sequence"/>
</dbReference>
<accession>A0A0Q2UNQ4</accession>
<dbReference type="EMBL" id="FOIW01000001">
    <property type="protein sequence ID" value="SEV84175.1"/>
    <property type="molecule type" value="Genomic_DNA"/>
</dbReference>
<dbReference type="InterPro" id="IPR005489">
    <property type="entry name" value="DUF257"/>
</dbReference>
<dbReference type="EMBL" id="LIXN01000009">
    <property type="protein sequence ID" value="KQH82328.1"/>
    <property type="molecule type" value="Genomic_DNA"/>
</dbReference>